<keyword evidence="2" id="KW-1185">Reference proteome</keyword>
<evidence type="ECO:0000313" key="2">
    <source>
        <dbReference type="Proteomes" id="UP001497680"/>
    </source>
</evidence>
<accession>A0ACC0CZS3</accession>
<organism evidence="1 2">
    <name type="scientific">Hypoxylon rubiginosum</name>
    <dbReference type="NCBI Taxonomy" id="110542"/>
    <lineage>
        <taxon>Eukaryota</taxon>
        <taxon>Fungi</taxon>
        <taxon>Dikarya</taxon>
        <taxon>Ascomycota</taxon>
        <taxon>Pezizomycotina</taxon>
        <taxon>Sordariomycetes</taxon>
        <taxon>Xylariomycetidae</taxon>
        <taxon>Xylariales</taxon>
        <taxon>Hypoxylaceae</taxon>
        <taxon>Hypoxylon</taxon>
    </lineage>
</organism>
<dbReference type="Proteomes" id="UP001497680">
    <property type="component" value="Unassembled WGS sequence"/>
</dbReference>
<comment type="caution">
    <text evidence="1">The sequence shown here is derived from an EMBL/GenBank/DDBJ whole genome shotgun (WGS) entry which is preliminary data.</text>
</comment>
<reference evidence="1 2" key="1">
    <citation type="journal article" date="2022" name="New Phytol.">
        <title>Ecological generalism drives hyperdiversity of secondary metabolite gene clusters in xylarialean endophytes.</title>
        <authorList>
            <person name="Franco M.E.E."/>
            <person name="Wisecaver J.H."/>
            <person name="Arnold A.E."/>
            <person name="Ju Y.M."/>
            <person name="Slot J.C."/>
            <person name="Ahrendt S."/>
            <person name="Moore L.P."/>
            <person name="Eastman K.E."/>
            <person name="Scott K."/>
            <person name="Konkel Z."/>
            <person name="Mondo S.J."/>
            <person name="Kuo A."/>
            <person name="Hayes R.D."/>
            <person name="Haridas S."/>
            <person name="Andreopoulos B."/>
            <person name="Riley R."/>
            <person name="LaButti K."/>
            <person name="Pangilinan J."/>
            <person name="Lipzen A."/>
            <person name="Amirebrahimi M."/>
            <person name="Yan J."/>
            <person name="Adam C."/>
            <person name="Keymanesh K."/>
            <person name="Ng V."/>
            <person name="Louie K."/>
            <person name="Northen T."/>
            <person name="Drula E."/>
            <person name="Henrissat B."/>
            <person name="Hsieh H.M."/>
            <person name="Youens-Clark K."/>
            <person name="Lutzoni F."/>
            <person name="Miadlikowska J."/>
            <person name="Eastwood D.C."/>
            <person name="Hamelin R.C."/>
            <person name="Grigoriev I.V."/>
            <person name="U'Ren J.M."/>
        </authorList>
    </citation>
    <scope>NUCLEOTIDE SEQUENCE [LARGE SCALE GENOMIC DNA]</scope>
    <source>
        <strain evidence="1 2">ER1909</strain>
    </source>
</reference>
<name>A0ACC0CZS3_9PEZI</name>
<sequence length="278" mass="31565">MSDRRVTFQITTPSRSHRHRDSGNDSGVGSSSSGHASSGGRLERRFTAEDHQVQLHSIPALQEALGQANRRVDQLETKCAEMDADLTKAHRVAKDTDRLYRDEFERAERLNNLVKDLEEEVAAQKQDIKNLKEDLERVRDERDDYRQKYYNKLEPADTTMRGGSGEPSPRLRRSVSRHDPDRANRTHGEENAGSSRHHRRRSSISVNPGAANRRPYIERMPGDPPRSSHRYSGNYTTTIDTTSPVINDPLYAVPRTSPSATGNYVPYPLHEPHGHRRG</sequence>
<gene>
    <name evidence="1" type="ORF">F4821DRAFT_146045</name>
</gene>
<proteinExistence type="predicted"/>
<dbReference type="EMBL" id="MU394323">
    <property type="protein sequence ID" value="KAI6085600.1"/>
    <property type="molecule type" value="Genomic_DNA"/>
</dbReference>
<evidence type="ECO:0000313" key="1">
    <source>
        <dbReference type="EMBL" id="KAI6085600.1"/>
    </source>
</evidence>
<protein>
    <submittedName>
        <fullName evidence="1">Uncharacterized protein</fullName>
    </submittedName>
</protein>